<dbReference type="CDD" id="cd00063">
    <property type="entry name" value="FN3"/>
    <property type="match status" value="1"/>
</dbReference>
<dbReference type="SUPFAM" id="SSF49265">
    <property type="entry name" value="Fibronectin type III"/>
    <property type="match status" value="1"/>
</dbReference>
<dbReference type="EMBL" id="JAMKFB020000007">
    <property type="protein sequence ID" value="KAL0189038.1"/>
    <property type="molecule type" value="Genomic_DNA"/>
</dbReference>
<feature type="non-terminal residue" evidence="2">
    <location>
        <position position="1"/>
    </location>
</feature>
<dbReference type="PROSITE" id="PS50853">
    <property type="entry name" value="FN3"/>
    <property type="match status" value="1"/>
</dbReference>
<reference evidence="2 3" key="1">
    <citation type="submission" date="2024-05" db="EMBL/GenBank/DDBJ databases">
        <title>Genome sequencing and assembly of Indian major carp, Cirrhinus mrigala (Hamilton, 1822).</title>
        <authorList>
            <person name="Mohindra V."/>
            <person name="Chowdhury L.M."/>
            <person name="Lal K."/>
            <person name="Jena J.K."/>
        </authorList>
    </citation>
    <scope>NUCLEOTIDE SEQUENCE [LARGE SCALE GENOMIC DNA]</scope>
    <source>
        <strain evidence="2">CM1030</strain>
        <tissue evidence="2">Blood</tissue>
    </source>
</reference>
<dbReference type="Proteomes" id="UP001529510">
    <property type="component" value="Unassembled WGS sequence"/>
</dbReference>
<evidence type="ECO:0000313" key="2">
    <source>
        <dbReference type="EMBL" id="KAL0189038.1"/>
    </source>
</evidence>
<dbReference type="InterPro" id="IPR013783">
    <property type="entry name" value="Ig-like_fold"/>
</dbReference>
<name>A0ABD0QS30_CIRMR</name>
<feature type="non-terminal residue" evidence="2">
    <location>
        <position position="60"/>
    </location>
</feature>
<dbReference type="AlphaFoldDB" id="A0ABD0QS30"/>
<sequence>RTTDSLPPLPPISVRARANSSTSIWLRWEKPHFSNVRIINYTIRCSPAGIRNASLVSYYT</sequence>
<comment type="caution">
    <text evidence="2">The sequence shown here is derived from an EMBL/GenBank/DDBJ whole genome shotgun (WGS) entry which is preliminary data.</text>
</comment>
<proteinExistence type="predicted"/>
<feature type="domain" description="Fibronectin type-III" evidence="1">
    <location>
        <begin position="10"/>
        <end position="60"/>
    </location>
</feature>
<gene>
    <name evidence="2" type="ORF">M9458_016137</name>
</gene>
<evidence type="ECO:0000259" key="1">
    <source>
        <dbReference type="PROSITE" id="PS50853"/>
    </source>
</evidence>
<dbReference type="InterPro" id="IPR036116">
    <property type="entry name" value="FN3_sf"/>
</dbReference>
<dbReference type="InterPro" id="IPR003961">
    <property type="entry name" value="FN3_dom"/>
</dbReference>
<keyword evidence="3" id="KW-1185">Reference proteome</keyword>
<evidence type="ECO:0000313" key="3">
    <source>
        <dbReference type="Proteomes" id="UP001529510"/>
    </source>
</evidence>
<accession>A0ABD0QS30</accession>
<protein>
    <recommendedName>
        <fullName evidence="1">Fibronectin type-III domain-containing protein</fullName>
    </recommendedName>
</protein>
<dbReference type="Gene3D" id="2.60.40.10">
    <property type="entry name" value="Immunoglobulins"/>
    <property type="match status" value="1"/>
</dbReference>
<organism evidence="2 3">
    <name type="scientific">Cirrhinus mrigala</name>
    <name type="common">Mrigala</name>
    <dbReference type="NCBI Taxonomy" id="683832"/>
    <lineage>
        <taxon>Eukaryota</taxon>
        <taxon>Metazoa</taxon>
        <taxon>Chordata</taxon>
        <taxon>Craniata</taxon>
        <taxon>Vertebrata</taxon>
        <taxon>Euteleostomi</taxon>
        <taxon>Actinopterygii</taxon>
        <taxon>Neopterygii</taxon>
        <taxon>Teleostei</taxon>
        <taxon>Ostariophysi</taxon>
        <taxon>Cypriniformes</taxon>
        <taxon>Cyprinidae</taxon>
        <taxon>Labeoninae</taxon>
        <taxon>Labeonini</taxon>
        <taxon>Cirrhinus</taxon>
    </lineage>
</organism>